<feature type="compositionally biased region" description="Basic and acidic residues" evidence="4">
    <location>
        <begin position="31"/>
        <end position="41"/>
    </location>
</feature>
<feature type="region of interest" description="Disordered" evidence="4">
    <location>
        <begin position="1"/>
        <end position="41"/>
    </location>
</feature>
<dbReference type="Pfam" id="PF00171">
    <property type="entry name" value="Aldedh"/>
    <property type="match status" value="1"/>
</dbReference>
<dbReference type="CDD" id="cd07101">
    <property type="entry name" value="ALDH_SSADH2_GabD2"/>
    <property type="match status" value="1"/>
</dbReference>
<comment type="caution">
    <text evidence="6">The sequence shown here is derived from an EMBL/GenBank/DDBJ whole genome shotgun (WGS) entry which is preliminary data.</text>
</comment>
<keyword evidence="1 3" id="KW-0560">Oxidoreductase</keyword>
<protein>
    <submittedName>
        <fullName evidence="6">Succinic semialdehyde dehydrogenase</fullName>
    </submittedName>
</protein>
<dbReference type="InterPro" id="IPR015590">
    <property type="entry name" value="Aldehyde_DH_dom"/>
</dbReference>
<feature type="active site" evidence="2">
    <location>
        <position position="292"/>
    </location>
</feature>
<dbReference type="InterPro" id="IPR016162">
    <property type="entry name" value="Ald_DH_N"/>
</dbReference>
<dbReference type="Gene3D" id="3.40.605.10">
    <property type="entry name" value="Aldehyde Dehydrogenase, Chain A, domain 1"/>
    <property type="match status" value="1"/>
</dbReference>
<dbReference type="SUPFAM" id="SSF53720">
    <property type="entry name" value="ALDH-like"/>
    <property type="match status" value="1"/>
</dbReference>
<dbReference type="InterPro" id="IPR016163">
    <property type="entry name" value="Ald_DH_C"/>
</dbReference>
<dbReference type="InterPro" id="IPR016161">
    <property type="entry name" value="Ald_DH/histidinol_DH"/>
</dbReference>
<accession>A0ABN2BI47</accession>
<comment type="similarity">
    <text evidence="3">Belongs to the aldehyde dehydrogenase family.</text>
</comment>
<evidence type="ECO:0000256" key="1">
    <source>
        <dbReference type="ARBA" id="ARBA00023002"/>
    </source>
</evidence>
<dbReference type="InterPro" id="IPR029510">
    <property type="entry name" value="Ald_DH_CS_GLU"/>
</dbReference>
<dbReference type="PANTHER" id="PTHR11699">
    <property type="entry name" value="ALDEHYDE DEHYDROGENASE-RELATED"/>
    <property type="match status" value="1"/>
</dbReference>
<dbReference type="EMBL" id="BAAAOR010000038">
    <property type="protein sequence ID" value="GAA1540376.1"/>
    <property type="molecule type" value="Genomic_DNA"/>
</dbReference>
<evidence type="ECO:0000256" key="2">
    <source>
        <dbReference type="PROSITE-ProRule" id="PRU10007"/>
    </source>
</evidence>
<dbReference type="NCBIfam" id="NF006916">
    <property type="entry name" value="PRK09407.1"/>
    <property type="match status" value="1"/>
</dbReference>
<sequence>MTSLTYPRHMSEAISGSGASSEGRGGPSIEGPHDPEHDPRASYALEPEHVARLTDRILATTGATTQVHSPINGAPVANIPQSSTEDVAEAFRRARVAQAAWARVSIDERARILHRLHDIVLDRQAEIMDLIQLESGKARKHAFDEPLHIALTARYYARTAHKHLDTKRVPGVVPGLTKVELNRVPKGVVGIISPWNYPFTMALCDGLPALLAGNAVVAKPDAQTMLSALLGAQLLEEAGFPRDLWQVVAGPGRELGTPIIERADYICFTGSTATGRLIARQAAERLIGCSLELGGKNPILVLRDADIERAAEGAVRASFSNAGQLCVSTERMFVADQVYDRFVERFVARTKAMSLGATLDWDADMGTLISADQLETVTAHVDDAVAKGARVLAGGRARPDLAPYYYEPTILEGVTPEMTCFGNETFGPVVSIYRFHDEADAIARANDGEYGLNGSVYTRDTARGRAIARQVKCGTVNVNEAFGATFASIDAPMGGMRESGMGRRQGAEGIHRYTETQSVATQRLIRFGPMLGMSDEGYARFMTASLRLMDKLGRA</sequence>
<organism evidence="6 7">
    <name type="scientific">Nocardioides humi</name>
    <dbReference type="NCBI Taxonomy" id="449461"/>
    <lineage>
        <taxon>Bacteria</taxon>
        <taxon>Bacillati</taxon>
        <taxon>Actinomycetota</taxon>
        <taxon>Actinomycetes</taxon>
        <taxon>Propionibacteriales</taxon>
        <taxon>Nocardioidaceae</taxon>
        <taxon>Nocardioides</taxon>
    </lineage>
</organism>
<gene>
    <name evidence="6" type="ORF">GCM10009788_48950</name>
</gene>
<evidence type="ECO:0000256" key="3">
    <source>
        <dbReference type="RuleBase" id="RU003345"/>
    </source>
</evidence>
<reference evidence="6 7" key="1">
    <citation type="journal article" date="2019" name="Int. J. Syst. Evol. Microbiol.">
        <title>The Global Catalogue of Microorganisms (GCM) 10K type strain sequencing project: providing services to taxonomists for standard genome sequencing and annotation.</title>
        <authorList>
            <consortium name="The Broad Institute Genomics Platform"/>
            <consortium name="The Broad Institute Genome Sequencing Center for Infectious Disease"/>
            <person name="Wu L."/>
            <person name="Ma J."/>
        </authorList>
    </citation>
    <scope>NUCLEOTIDE SEQUENCE [LARGE SCALE GENOMIC DNA]</scope>
    <source>
        <strain evidence="6 7">JCM 14942</strain>
    </source>
</reference>
<name>A0ABN2BI47_9ACTN</name>
<dbReference type="Proteomes" id="UP001500842">
    <property type="component" value="Unassembled WGS sequence"/>
</dbReference>
<keyword evidence="7" id="KW-1185">Reference proteome</keyword>
<evidence type="ECO:0000256" key="4">
    <source>
        <dbReference type="SAM" id="MobiDB-lite"/>
    </source>
</evidence>
<evidence type="ECO:0000313" key="7">
    <source>
        <dbReference type="Proteomes" id="UP001500842"/>
    </source>
</evidence>
<dbReference type="PROSITE" id="PS00687">
    <property type="entry name" value="ALDEHYDE_DEHYDR_GLU"/>
    <property type="match status" value="1"/>
</dbReference>
<feature type="domain" description="Aldehyde dehydrogenase" evidence="5">
    <location>
        <begin position="63"/>
        <end position="519"/>
    </location>
</feature>
<dbReference type="Gene3D" id="3.40.309.10">
    <property type="entry name" value="Aldehyde Dehydrogenase, Chain A, domain 2"/>
    <property type="match status" value="1"/>
</dbReference>
<feature type="compositionally biased region" description="Low complexity" evidence="4">
    <location>
        <begin position="12"/>
        <end position="22"/>
    </location>
</feature>
<evidence type="ECO:0000313" key="6">
    <source>
        <dbReference type="EMBL" id="GAA1540376.1"/>
    </source>
</evidence>
<proteinExistence type="inferred from homology"/>
<evidence type="ECO:0000259" key="5">
    <source>
        <dbReference type="Pfam" id="PF00171"/>
    </source>
</evidence>